<dbReference type="OrthoDB" id="2221976at2"/>
<evidence type="ECO:0000256" key="1">
    <source>
        <dbReference type="SAM" id="Phobius"/>
    </source>
</evidence>
<keyword evidence="3" id="KW-1185">Reference proteome</keyword>
<name>E8KAD7_9STRE</name>
<dbReference type="STRING" id="888746.HMPREF9180_0442"/>
<accession>E8KAD7</accession>
<reference evidence="2 3" key="1">
    <citation type="submission" date="2010-12" db="EMBL/GenBank/DDBJ databases">
        <authorList>
            <person name="Muzny D."/>
            <person name="Qin X."/>
            <person name="Deng J."/>
            <person name="Jiang H."/>
            <person name="Liu Y."/>
            <person name="Qu J."/>
            <person name="Song X.-Z."/>
            <person name="Zhang L."/>
            <person name="Thornton R."/>
            <person name="Coyle M."/>
            <person name="Francisco L."/>
            <person name="Jackson L."/>
            <person name="Javaid M."/>
            <person name="Korchina V."/>
            <person name="Kovar C."/>
            <person name="Mata R."/>
            <person name="Mathew T."/>
            <person name="Ngo R."/>
            <person name="Nguyen L."/>
            <person name="Nguyen N."/>
            <person name="Okwuonu G."/>
            <person name="Ongeri F."/>
            <person name="Pham C."/>
            <person name="Simmons D."/>
            <person name="Wilczek-Boney K."/>
            <person name="Hale W."/>
            <person name="Jakkamsetti A."/>
            <person name="Pham P."/>
            <person name="Ruth R."/>
            <person name="San Lucas F."/>
            <person name="Warren J."/>
            <person name="Zhang J."/>
            <person name="Zhao Z."/>
            <person name="Zhou C."/>
            <person name="Zhu D."/>
            <person name="Lee S."/>
            <person name="Bess C."/>
            <person name="Blankenburg K."/>
            <person name="Forbes L."/>
            <person name="Fu Q."/>
            <person name="Gubbala S."/>
            <person name="Hirani K."/>
            <person name="Jayaseelan J.C."/>
            <person name="Lara F."/>
            <person name="Munidasa M."/>
            <person name="Palculict T."/>
            <person name="Patil S."/>
            <person name="Pu L.-L."/>
            <person name="Saada N."/>
            <person name="Tang L."/>
            <person name="Weissenberger G."/>
            <person name="Zhu Y."/>
            <person name="Hemphill L."/>
            <person name="Shang Y."/>
            <person name="Youmans B."/>
            <person name="Ayvaz T."/>
            <person name="Ross M."/>
            <person name="Santibanez J."/>
            <person name="Aqrawi P."/>
            <person name="Gross S."/>
            <person name="Joshi V."/>
            <person name="Fowler G."/>
            <person name="Nazareth L."/>
            <person name="Reid J."/>
            <person name="Worley K."/>
            <person name="Petrosino J."/>
            <person name="Highlander S."/>
            <person name="Gibbs R."/>
        </authorList>
    </citation>
    <scope>NUCLEOTIDE SEQUENCE [LARGE SCALE GENOMIC DNA]</scope>
    <source>
        <strain evidence="2 3">ATCC 700780</strain>
    </source>
</reference>
<comment type="caution">
    <text evidence="2">The sequence shown here is derived from an EMBL/GenBank/DDBJ whole genome shotgun (WGS) entry which is preliminary data.</text>
</comment>
<dbReference type="Proteomes" id="UP000010304">
    <property type="component" value="Unassembled WGS sequence"/>
</dbReference>
<keyword evidence="1" id="KW-0472">Membrane</keyword>
<dbReference type="RefSeq" id="WP_006145169.1">
    <property type="nucleotide sequence ID" value="NZ_GL732463.1"/>
</dbReference>
<keyword evidence="1" id="KW-0812">Transmembrane</keyword>
<evidence type="ECO:0000313" key="2">
    <source>
        <dbReference type="EMBL" id="EFX41058.1"/>
    </source>
</evidence>
<dbReference type="AlphaFoldDB" id="E8KAD7"/>
<sequence>MEETIIKWSGKKVIWNTVFVLVYGIFLLWILLFIVTHLVQVSILMVILLLLMILLILTVGCIVYQRIQILRSDREYLRCTVKGFFYKPNPYKASKFYDWKDVEEFAFRRISGGRRSRDFYRIEVSFYDKDLVKIKSLWTHLRNKFTTVKPSIDLIIPIYLLDVGLPERVFETMTYYEREWRIEQNRQRNQTSKSKKK</sequence>
<protein>
    <submittedName>
        <fullName evidence="2">Uncharacterized protein</fullName>
    </submittedName>
</protein>
<feature type="transmembrane region" description="Helical" evidence="1">
    <location>
        <begin position="12"/>
        <end position="35"/>
    </location>
</feature>
<dbReference type="EMBL" id="AEVF01000004">
    <property type="protein sequence ID" value="EFX41058.1"/>
    <property type="molecule type" value="Genomic_DNA"/>
</dbReference>
<organism evidence="2 3">
    <name type="scientific">Streptococcus peroris ATCC 700780</name>
    <dbReference type="NCBI Taxonomy" id="888746"/>
    <lineage>
        <taxon>Bacteria</taxon>
        <taxon>Bacillati</taxon>
        <taxon>Bacillota</taxon>
        <taxon>Bacilli</taxon>
        <taxon>Lactobacillales</taxon>
        <taxon>Streptococcaceae</taxon>
        <taxon>Streptococcus</taxon>
    </lineage>
</organism>
<gene>
    <name evidence="2" type="ORF">HMPREF9180_0442</name>
</gene>
<feature type="transmembrane region" description="Helical" evidence="1">
    <location>
        <begin position="41"/>
        <end position="64"/>
    </location>
</feature>
<proteinExistence type="predicted"/>
<keyword evidence="1" id="KW-1133">Transmembrane helix</keyword>
<evidence type="ECO:0000313" key="3">
    <source>
        <dbReference type="Proteomes" id="UP000010304"/>
    </source>
</evidence>
<dbReference type="HOGENOM" id="CLU_1383510_0_0_9"/>